<dbReference type="Pfam" id="PF03739">
    <property type="entry name" value="LptF_LptG"/>
    <property type="match status" value="1"/>
</dbReference>
<feature type="transmembrane region" description="Helical" evidence="6">
    <location>
        <begin position="311"/>
        <end position="329"/>
    </location>
</feature>
<feature type="transmembrane region" description="Helical" evidence="6">
    <location>
        <begin position="341"/>
        <end position="359"/>
    </location>
</feature>
<keyword evidence="8" id="KW-1185">Reference proteome</keyword>
<feature type="transmembrane region" description="Helical" evidence="6">
    <location>
        <begin position="7"/>
        <end position="29"/>
    </location>
</feature>
<dbReference type="GO" id="GO:0043190">
    <property type="term" value="C:ATP-binding cassette (ABC) transporter complex"/>
    <property type="evidence" value="ECO:0007669"/>
    <property type="project" value="TreeGrafter"/>
</dbReference>
<feature type="transmembrane region" description="Helical" evidence="6">
    <location>
        <begin position="98"/>
        <end position="117"/>
    </location>
</feature>
<accession>A0A7Y3W595</accession>
<dbReference type="EMBL" id="JABFCX010000002">
    <property type="protein sequence ID" value="NNU16283.1"/>
    <property type="molecule type" value="Genomic_DNA"/>
</dbReference>
<evidence type="ECO:0000256" key="5">
    <source>
        <dbReference type="ARBA" id="ARBA00023136"/>
    </source>
</evidence>
<evidence type="ECO:0000256" key="1">
    <source>
        <dbReference type="ARBA" id="ARBA00004651"/>
    </source>
</evidence>
<evidence type="ECO:0000256" key="2">
    <source>
        <dbReference type="ARBA" id="ARBA00022475"/>
    </source>
</evidence>
<evidence type="ECO:0000256" key="6">
    <source>
        <dbReference type="SAM" id="Phobius"/>
    </source>
</evidence>
<evidence type="ECO:0000256" key="3">
    <source>
        <dbReference type="ARBA" id="ARBA00022692"/>
    </source>
</evidence>
<dbReference type="PANTHER" id="PTHR33529">
    <property type="entry name" value="SLR0882 PROTEIN-RELATED"/>
    <property type="match status" value="1"/>
</dbReference>
<keyword evidence="2" id="KW-1003">Cell membrane</keyword>
<dbReference type="AlphaFoldDB" id="A0A7Y3W595"/>
<comment type="caution">
    <text evidence="7">The sequence shown here is derived from an EMBL/GenBank/DDBJ whole genome shotgun (WGS) entry which is preliminary data.</text>
</comment>
<dbReference type="InterPro" id="IPR005495">
    <property type="entry name" value="LptG/LptF_permease"/>
</dbReference>
<feature type="transmembrane region" description="Helical" evidence="6">
    <location>
        <begin position="49"/>
        <end position="77"/>
    </location>
</feature>
<gene>
    <name evidence="7" type="ORF">HK107_08110</name>
</gene>
<comment type="subcellular location">
    <subcellularLocation>
        <location evidence="1">Cell membrane</location>
        <topology evidence="1">Multi-pass membrane protein</topology>
    </subcellularLocation>
</comment>
<keyword evidence="4 6" id="KW-1133">Transmembrane helix</keyword>
<keyword evidence="3 6" id="KW-0812">Transmembrane</keyword>
<evidence type="ECO:0000313" key="8">
    <source>
        <dbReference type="Proteomes" id="UP000536835"/>
    </source>
</evidence>
<evidence type="ECO:0000256" key="4">
    <source>
        <dbReference type="ARBA" id="ARBA00022989"/>
    </source>
</evidence>
<keyword evidence="5 6" id="KW-0472">Membrane</keyword>
<organism evidence="7 8">
    <name type="scientific">Parvularcula mediterranea</name>
    <dbReference type="NCBI Taxonomy" id="2732508"/>
    <lineage>
        <taxon>Bacteria</taxon>
        <taxon>Pseudomonadati</taxon>
        <taxon>Pseudomonadota</taxon>
        <taxon>Alphaproteobacteria</taxon>
        <taxon>Parvularculales</taxon>
        <taxon>Parvularculaceae</taxon>
        <taxon>Parvularcula</taxon>
    </lineage>
</organism>
<dbReference type="RefSeq" id="WP_173198368.1">
    <property type="nucleotide sequence ID" value="NZ_JABFCX010000002.1"/>
</dbReference>
<dbReference type="GO" id="GO:0015920">
    <property type="term" value="P:lipopolysaccharide transport"/>
    <property type="evidence" value="ECO:0007669"/>
    <property type="project" value="TreeGrafter"/>
</dbReference>
<name>A0A7Y3W595_9PROT</name>
<sequence>MSRLDRYLFQATSLPFLMILICTTAVAWLTQVLQRMDIIVDDGGTIAAFLKITLLLIPSLVGIVIPVALLAACLYILNVLMVDSEIPVMRAAGASRFRIARALLLLGFIAAGAVYWINLDLAPKSHRQLRETVWDVRSNIASSLVRDQVFTDVTGQVTFYAEEVRPGDQYVGLHIYDTRNTERPVTYTAENGLFTVTEAGPRLYLLRGTGQWKDAETGEIEIVRFEETAVDLEGFADGRPVNKPWETSERFLSELFNPDLERPYNQEYQGVFRAEGHARLATPLYCIAFVLISAVVMLSATTSRRGYGRRILIAAAVCALLRIFGFLAQSLASENALFDRVQYGLPLLGIAVASIALINPRSVSSRTLREIEAPTPKREGAPA</sequence>
<evidence type="ECO:0000313" key="7">
    <source>
        <dbReference type="EMBL" id="NNU16283.1"/>
    </source>
</evidence>
<feature type="transmembrane region" description="Helical" evidence="6">
    <location>
        <begin position="280"/>
        <end position="299"/>
    </location>
</feature>
<reference evidence="7 8" key="1">
    <citation type="submission" date="2020-05" db="EMBL/GenBank/DDBJ databases">
        <title>Parvularcula mediterraneae sp. nov., isolated from polypropylene straw from shallow seawater of the seashore of Laganas in Zakynthos island, Greece.</title>
        <authorList>
            <person name="Szabo I."/>
            <person name="Al-Omari J."/>
            <person name="Rado J."/>
            <person name="Szerdahelyi G.S."/>
        </authorList>
    </citation>
    <scope>NUCLEOTIDE SEQUENCE [LARGE SCALE GENOMIC DNA]</scope>
    <source>
        <strain evidence="7 8">ZS-1/3</strain>
    </source>
</reference>
<dbReference type="Proteomes" id="UP000536835">
    <property type="component" value="Unassembled WGS sequence"/>
</dbReference>
<protein>
    <submittedName>
        <fullName evidence="7">YjgP/YjgQ family permease</fullName>
    </submittedName>
</protein>
<dbReference type="PANTHER" id="PTHR33529:SF6">
    <property type="entry name" value="YJGP_YJGQ FAMILY PERMEASE"/>
    <property type="match status" value="1"/>
</dbReference>
<proteinExistence type="predicted"/>